<evidence type="ECO:0000259" key="3">
    <source>
        <dbReference type="Pfam" id="PF20434"/>
    </source>
</evidence>
<dbReference type="SUPFAM" id="SSF53474">
    <property type="entry name" value="alpha/beta-Hydrolases"/>
    <property type="match status" value="1"/>
</dbReference>
<evidence type="ECO:0000256" key="1">
    <source>
        <dbReference type="ARBA" id="ARBA00022801"/>
    </source>
</evidence>
<accession>A0A517QJ22</accession>
<evidence type="ECO:0000313" key="4">
    <source>
        <dbReference type="EMBL" id="QDT31547.1"/>
    </source>
</evidence>
<dbReference type="OrthoDB" id="265201at2"/>
<dbReference type="RefSeq" id="WP_145196210.1">
    <property type="nucleotide sequence ID" value="NZ_CP036267.1"/>
</dbReference>
<dbReference type="KEGG" id="tpol:Mal48_07810"/>
<keyword evidence="1 4" id="KW-0378">Hydrolase</keyword>
<organism evidence="4 5">
    <name type="scientific">Thalassoglobus polymorphus</name>
    <dbReference type="NCBI Taxonomy" id="2527994"/>
    <lineage>
        <taxon>Bacteria</taxon>
        <taxon>Pseudomonadati</taxon>
        <taxon>Planctomycetota</taxon>
        <taxon>Planctomycetia</taxon>
        <taxon>Planctomycetales</taxon>
        <taxon>Planctomycetaceae</taxon>
        <taxon>Thalassoglobus</taxon>
    </lineage>
</organism>
<dbReference type="Proteomes" id="UP000315724">
    <property type="component" value="Chromosome"/>
</dbReference>
<evidence type="ECO:0000313" key="5">
    <source>
        <dbReference type="Proteomes" id="UP000315724"/>
    </source>
</evidence>
<dbReference type="Pfam" id="PF20434">
    <property type="entry name" value="BD-FAE"/>
    <property type="match status" value="1"/>
</dbReference>
<proteinExistence type="predicted"/>
<protein>
    <submittedName>
        <fullName evidence="4">Carboxylesterase NlhH</fullName>
        <ecNumber evidence="4">3.1.1.1</ecNumber>
    </submittedName>
</protein>
<dbReference type="EMBL" id="CP036267">
    <property type="protein sequence ID" value="QDT31547.1"/>
    <property type="molecule type" value="Genomic_DNA"/>
</dbReference>
<feature type="chain" id="PRO_5021920417" evidence="2">
    <location>
        <begin position="22"/>
        <end position="358"/>
    </location>
</feature>
<dbReference type="Gene3D" id="3.40.50.1820">
    <property type="entry name" value="alpha/beta hydrolase"/>
    <property type="match status" value="1"/>
</dbReference>
<keyword evidence="5" id="KW-1185">Reference proteome</keyword>
<dbReference type="EC" id="3.1.1.1" evidence="4"/>
<dbReference type="InterPro" id="IPR050300">
    <property type="entry name" value="GDXG_lipolytic_enzyme"/>
</dbReference>
<keyword evidence="2" id="KW-0732">Signal</keyword>
<feature type="signal peptide" evidence="2">
    <location>
        <begin position="1"/>
        <end position="21"/>
    </location>
</feature>
<dbReference type="GO" id="GO:0106435">
    <property type="term" value="F:carboxylesterase activity"/>
    <property type="evidence" value="ECO:0007669"/>
    <property type="project" value="UniProtKB-EC"/>
</dbReference>
<name>A0A517QJ22_9PLAN</name>
<feature type="domain" description="BD-FAE-like" evidence="3">
    <location>
        <begin position="92"/>
        <end position="295"/>
    </location>
</feature>
<evidence type="ECO:0000256" key="2">
    <source>
        <dbReference type="SAM" id="SignalP"/>
    </source>
</evidence>
<sequence precursor="true">MRMFVVSALCACFLVTVQLDAQEGGQKRAVQLKRWLERFPDADTNSDGVLTEAEAKAYREKLAAKRGRSTRSNRPTPTFADVKYGAHERQVLDLYLAKSETPTPLIIYIHGGGFVGGDKKSVSPAIVKAANEAGISVAAIHYRFVSELPFPAPQEDAARAIQFLRANAKKWNFDKSLFAAYGGSAGAGLSLWLGFHDDLADPYSDDPIARESTRLVAVGSRGGQTTYDPNVIKAWVGGRAHEHPSIFKCFGVESIDQITDPKLQPLYDQVSAIKHLTADDPPVYSIYSEADAPLPENARPGQGIHHPIFAHKLDAEMDELQIEHVYRHVSHFNGDRDLDMFEHFKRWFAQSRTKQQGG</sequence>
<gene>
    <name evidence="4" type="primary">nlhH_1</name>
    <name evidence="4" type="ORF">Mal48_07810</name>
</gene>
<dbReference type="InterPro" id="IPR029058">
    <property type="entry name" value="AB_hydrolase_fold"/>
</dbReference>
<dbReference type="AlphaFoldDB" id="A0A517QJ22"/>
<dbReference type="InterPro" id="IPR049492">
    <property type="entry name" value="BD-FAE-like_dom"/>
</dbReference>
<dbReference type="PANTHER" id="PTHR48081">
    <property type="entry name" value="AB HYDROLASE SUPERFAMILY PROTEIN C4A8.06C"/>
    <property type="match status" value="1"/>
</dbReference>
<reference evidence="4 5" key="1">
    <citation type="submission" date="2019-02" db="EMBL/GenBank/DDBJ databases">
        <title>Deep-cultivation of Planctomycetes and their phenomic and genomic characterization uncovers novel biology.</title>
        <authorList>
            <person name="Wiegand S."/>
            <person name="Jogler M."/>
            <person name="Boedeker C."/>
            <person name="Pinto D."/>
            <person name="Vollmers J."/>
            <person name="Rivas-Marin E."/>
            <person name="Kohn T."/>
            <person name="Peeters S.H."/>
            <person name="Heuer A."/>
            <person name="Rast P."/>
            <person name="Oberbeckmann S."/>
            <person name="Bunk B."/>
            <person name="Jeske O."/>
            <person name="Meyerdierks A."/>
            <person name="Storesund J.E."/>
            <person name="Kallscheuer N."/>
            <person name="Luecker S."/>
            <person name="Lage O.M."/>
            <person name="Pohl T."/>
            <person name="Merkel B.J."/>
            <person name="Hornburger P."/>
            <person name="Mueller R.-W."/>
            <person name="Bruemmer F."/>
            <person name="Labrenz M."/>
            <person name="Spormann A.M."/>
            <person name="Op den Camp H."/>
            <person name="Overmann J."/>
            <person name="Amann R."/>
            <person name="Jetten M.S.M."/>
            <person name="Mascher T."/>
            <person name="Medema M.H."/>
            <person name="Devos D.P."/>
            <person name="Kaster A.-K."/>
            <person name="Ovreas L."/>
            <person name="Rohde M."/>
            <person name="Galperin M.Y."/>
            <person name="Jogler C."/>
        </authorList>
    </citation>
    <scope>NUCLEOTIDE SEQUENCE [LARGE SCALE GENOMIC DNA]</scope>
    <source>
        <strain evidence="4 5">Mal48</strain>
    </source>
</reference>